<sequence length="523" mass="57684">MDSKTAGLISVQFSGNHQVVNAAHGYSSTDESPVLCRLLAQKQDIRRRKEWANGERVGLVAPWEPCGRKTRLIYYTTAHFSSPYVTSLRVRACNFSSRSRFVNELECPLAEEREYGGGGVQRTSAETAETDTFFPSISYAAHDFNLIAVLGINETMLVQVGRQELASLSPPVENPISRSSVTKDARLLLFCVYEERTEGWTGDVGLVIGSLFANFLSRNPKKTTTSVLNRTYGYWVMSYIQSVSKAVQCSECVGTLPLKLASDGVGAPATCRAGRGAGAVTGGARTNYRIRLSRAVLYLQMRKVFSLKCNHMKIIIPLRIRYNPQTTSALTGPGNIPVNSMEKFNNSSLVGTALNIAFVGRPRRGAPRLKRRQNCEKYVNSVVLICRPPTQYGRITVYALQSEIKVCRRVCLNSGVKKKRKPTQLRYNMASKQCTRLQHGDGPCGRGAGPGVLIRCICGALPPSLIRKCFCLPKDLTVDFLRHSLRAPRGSRPQKFGAGNKINYKILKRSSDVSGNAAPDNCR</sequence>
<organism evidence="1 2">
    <name type="scientific">Eumeta variegata</name>
    <name type="common">Bagworm moth</name>
    <name type="synonym">Eumeta japonica</name>
    <dbReference type="NCBI Taxonomy" id="151549"/>
    <lineage>
        <taxon>Eukaryota</taxon>
        <taxon>Metazoa</taxon>
        <taxon>Ecdysozoa</taxon>
        <taxon>Arthropoda</taxon>
        <taxon>Hexapoda</taxon>
        <taxon>Insecta</taxon>
        <taxon>Pterygota</taxon>
        <taxon>Neoptera</taxon>
        <taxon>Endopterygota</taxon>
        <taxon>Lepidoptera</taxon>
        <taxon>Glossata</taxon>
        <taxon>Ditrysia</taxon>
        <taxon>Tineoidea</taxon>
        <taxon>Psychidae</taxon>
        <taxon>Oiketicinae</taxon>
        <taxon>Eumeta</taxon>
    </lineage>
</organism>
<name>A0A4C1VHL2_EUMVA</name>
<proteinExistence type="predicted"/>
<evidence type="ECO:0000313" key="2">
    <source>
        <dbReference type="Proteomes" id="UP000299102"/>
    </source>
</evidence>
<dbReference type="Proteomes" id="UP000299102">
    <property type="component" value="Unassembled WGS sequence"/>
</dbReference>
<keyword evidence="2" id="KW-1185">Reference proteome</keyword>
<dbReference type="EMBL" id="BGZK01000333">
    <property type="protein sequence ID" value="GBP37424.1"/>
    <property type="molecule type" value="Genomic_DNA"/>
</dbReference>
<evidence type="ECO:0000313" key="1">
    <source>
        <dbReference type="EMBL" id="GBP37424.1"/>
    </source>
</evidence>
<protein>
    <submittedName>
        <fullName evidence="1">Uncharacterized protein</fullName>
    </submittedName>
</protein>
<comment type="caution">
    <text evidence="1">The sequence shown here is derived from an EMBL/GenBank/DDBJ whole genome shotgun (WGS) entry which is preliminary data.</text>
</comment>
<dbReference type="AlphaFoldDB" id="A0A4C1VHL2"/>
<gene>
    <name evidence="1" type="ORF">EVAR_16329_1</name>
</gene>
<accession>A0A4C1VHL2</accession>
<reference evidence="1 2" key="1">
    <citation type="journal article" date="2019" name="Commun. Biol.">
        <title>The bagworm genome reveals a unique fibroin gene that provides high tensile strength.</title>
        <authorList>
            <person name="Kono N."/>
            <person name="Nakamura H."/>
            <person name="Ohtoshi R."/>
            <person name="Tomita M."/>
            <person name="Numata K."/>
            <person name="Arakawa K."/>
        </authorList>
    </citation>
    <scope>NUCLEOTIDE SEQUENCE [LARGE SCALE GENOMIC DNA]</scope>
</reference>